<dbReference type="PROSITE" id="PS00455">
    <property type="entry name" value="AMP_BINDING"/>
    <property type="match status" value="1"/>
</dbReference>
<evidence type="ECO:0000256" key="2">
    <source>
        <dbReference type="ARBA" id="ARBA00006432"/>
    </source>
</evidence>
<feature type="domain" description="AMP-dependent synthetase/ligase" evidence="4">
    <location>
        <begin position="40"/>
        <end position="403"/>
    </location>
</feature>
<evidence type="ECO:0000259" key="4">
    <source>
        <dbReference type="Pfam" id="PF00501"/>
    </source>
</evidence>
<accession>A0A0J0XVF0</accession>
<dbReference type="InterPro" id="IPR025110">
    <property type="entry name" value="AMP-bd_C"/>
</dbReference>
<name>A0A0J0XVF0_9TREE</name>
<dbReference type="AlphaFoldDB" id="A0A0J0XVF0"/>
<reference evidence="6 7" key="1">
    <citation type="submission" date="2015-03" db="EMBL/GenBank/DDBJ databases">
        <title>Genomics and transcriptomics of the oil-accumulating basidiomycete yeast T. oleaginosus allow insights into substrate utilization and the diverse evolutionary trajectories of mating systems in fungi.</title>
        <authorList>
            <consortium name="DOE Joint Genome Institute"/>
            <person name="Kourist R."/>
            <person name="Kracht O."/>
            <person name="Bracharz F."/>
            <person name="Lipzen A."/>
            <person name="Nolan M."/>
            <person name="Ohm R."/>
            <person name="Grigoriev I."/>
            <person name="Sun S."/>
            <person name="Heitman J."/>
            <person name="Bruck T."/>
            <person name="Nowrousian M."/>
        </authorList>
    </citation>
    <scope>NUCLEOTIDE SEQUENCE [LARGE SCALE GENOMIC DNA]</scope>
    <source>
        <strain evidence="6 7">IBC0246</strain>
    </source>
</reference>
<evidence type="ECO:0000259" key="5">
    <source>
        <dbReference type="Pfam" id="PF13193"/>
    </source>
</evidence>
<protein>
    <submittedName>
        <fullName evidence="6">Putative AMP binding protein</fullName>
    </submittedName>
</protein>
<proteinExistence type="inferred from homology"/>
<dbReference type="CDD" id="cd05911">
    <property type="entry name" value="Firefly_Luc_like"/>
    <property type="match status" value="1"/>
</dbReference>
<dbReference type="EMBL" id="KQ087183">
    <property type="protein sequence ID" value="KLT45047.1"/>
    <property type="molecule type" value="Genomic_DNA"/>
</dbReference>
<dbReference type="RefSeq" id="XP_018281538.1">
    <property type="nucleotide sequence ID" value="XM_018422167.1"/>
</dbReference>
<dbReference type="GO" id="GO:0016405">
    <property type="term" value="F:CoA-ligase activity"/>
    <property type="evidence" value="ECO:0007669"/>
    <property type="project" value="TreeGrafter"/>
</dbReference>
<dbReference type="Proteomes" id="UP000053611">
    <property type="component" value="Unassembled WGS sequence"/>
</dbReference>
<keyword evidence="3" id="KW-0436">Ligase</keyword>
<dbReference type="Gene3D" id="3.40.50.12780">
    <property type="entry name" value="N-terminal domain of ligase-like"/>
    <property type="match status" value="1"/>
</dbReference>
<dbReference type="SUPFAM" id="SSF56801">
    <property type="entry name" value="Acetyl-CoA synthetase-like"/>
    <property type="match status" value="1"/>
</dbReference>
<dbReference type="OrthoDB" id="1898221at2759"/>
<feature type="domain" description="AMP-binding enzyme C-terminal" evidence="5">
    <location>
        <begin position="454"/>
        <end position="538"/>
    </location>
</feature>
<dbReference type="InterPro" id="IPR000873">
    <property type="entry name" value="AMP-dep_synth/lig_dom"/>
</dbReference>
<keyword evidence="7" id="KW-1185">Reference proteome</keyword>
<dbReference type="Pfam" id="PF00501">
    <property type="entry name" value="AMP-binding"/>
    <property type="match status" value="1"/>
</dbReference>
<comment type="pathway">
    <text evidence="1">Siderophore biosynthesis.</text>
</comment>
<evidence type="ECO:0000313" key="7">
    <source>
        <dbReference type="Proteomes" id="UP000053611"/>
    </source>
</evidence>
<dbReference type="Pfam" id="PF13193">
    <property type="entry name" value="AMP-binding_C"/>
    <property type="match status" value="1"/>
</dbReference>
<evidence type="ECO:0000256" key="1">
    <source>
        <dbReference type="ARBA" id="ARBA00004924"/>
    </source>
</evidence>
<dbReference type="PANTHER" id="PTHR24096">
    <property type="entry name" value="LONG-CHAIN-FATTY-ACID--COA LIGASE"/>
    <property type="match status" value="1"/>
</dbReference>
<dbReference type="FunFam" id="3.40.50.12780:FF:000003">
    <property type="entry name" value="Long-chain-fatty-acid--CoA ligase FadD"/>
    <property type="match status" value="1"/>
</dbReference>
<dbReference type="InterPro" id="IPR042099">
    <property type="entry name" value="ANL_N_sf"/>
</dbReference>
<dbReference type="Gene3D" id="3.30.300.30">
    <property type="match status" value="1"/>
</dbReference>
<dbReference type="STRING" id="879819.A0A0J0XVF0"/>
<comment type="similarity">
    <text evidence="2">Belongs to the ATP-dependent AMP-binding enzyme family.</text>
</comment>
<organism evidence="6 7">
    <name type="scientific">Cutaneotrichosporon oleaginosum</name>
    <dbReference type="NCBI Taxonomy" id="879819"/>
    <lineage>
        <taxon>Eukaryota</taxon>
        <taxon>Fungi</taxon>
        <taxon>Dikarya</taxon>
        <taxon>Basidiomycota</taxon>
        <taxon>Agaricomycotina</taxon>
        <taxon>Tremellomycetes</taxon>
        <taxon>Trichosporonales</taxon>
        <taxon>Trichosporonaceae</taxon>
        <taxon>Cutaneotrichosporon</taxon>
    </lineage>
</organism>
<dbReference type="InterPro" id="IPR045851">
    <property type="entry name" value="AMP-bd_C_sf"/>
</dbReference>
<evidence type="ECO:0000256" key="3">
    <source>
        <dbReference type="ARBA" id="ARBA00022598"/>
    </source>
</evidence>
<dbReference type="GeneID" id="28982770"/>
<dbReference type="InterPro" id="IPR020845">
    <property type="entry name" value="AMP-binding_CS"/>
</dbReference>
<evidence type="ECO:0000313" key="6">
    <source>
        <dbReference type="EMBL" id="KLT45047.1"/>
    </source>
</evidence>
<sequence>MPEIIYESDHRKPDVLPECSLWDYLFGNESPLQKFDKSLPAYIDGLDGRTLTRGQLEESSLRLVSGLRALGVKRNDVACLWGLNSLEWVRTAYGCMAAGVTVSPANYAYAAHEIAHQVNDSGASVIFIDPSLLPVFDAARKELKRDFPNERVILLCPPEKKPKELAQYKVFDEVLGARGQPEHFPGQQSRDTAWLCYSSGTTGLPKGVMTTHNNMTSQLQALNIGYQQLVSGRDKVLGILPFSHIYGLTIVHFQPFTVGVPVVVLPRFEEISVLSAIQKYKITHGLIVPPILIILLNSTNVDKYDLSSLRTLMAGAAPCSPELTESFNKRFPHIALTQGYGMTECSPTTHVCTGEEVEGRAGWIGRLLPTFQARLVTEDGEDAKRGERGELWLRGPSVMKGYHNNPDATEKTMAPGGWYKTGDVLIIDDKGWYKVVDRVKELIKYKGFQVPPAELEGILLQHEKVADVGVIGVWDEAQATELPRAYIVAKNVNIKTGADRDALSAEVAAWLAERVAQHKRLRGGVVVVEMIPKSPSGKILRKDLRVRAQAERDAEVQLRAKM</sequence>
<dbReference type="PANTHER" id="PTHR24096:SF149">
    <property type="entry name" value="AMP-BINDING DOMAIN-CONTAINING PROTEIN-RELATED"/>
    <property type="match status" value="1"/>
</dbReference>
<gene>
    <name evidence="6" type="ORF">CC85DRAFT_282952</name>
</gene>